<evidence type="ECO:0000313" key="3">
    <source>
        <dbReference type="Proteomes" id="UP000207598"/>
    </source>
</evidence>
<dbReference type="Pfam" id="PF06282">
    <property type="entry name" value="DUF1036"/>
    <property type="match status" value="1"/>
</dbReference>
<dbReference type="Proteomes" id="UP000207598">
    <property type="component" value="Unassembled WGS sequence"/>
</dbReference>
<protein>
    <recommendedName>
        <fullName evidence="4">Integral membrane protein</fullName>
    </recommendedName>
</protein>
<gene>
    <name evidence="2" type="ORF">MAA8898_02881</name>
</gene>
<evidence type="ECO:0000313" key="2">
    <source>
        <dbReference type="EMBL" id="SMX43668.1"/>
    </source>
</evidence>
<dbReference type="InterPro" id="IPR009380">
    <property type="entry name" value="DUF1036"/>
</dbReference>
<accession>A0A238KLN0</accession>
<evidence type="ECO:0008006" key="4">
    <source>
        <dbReference type="Google" id="ProtNLM"/>
    </source>
</evidence>
<dbReference type="OrthoDB" id="9806840at2"/>
<sequence length="354" mass="38506">MHGIAKSLLGLWSAAIVVAGLATEVQAGLTVCNETEQLQSVAIGYEAPGGVWTSEGWWHVDAGDCKLVMARALGRRDFYYRATVAGGGFDGPFAFCTTTDAFTIAGDEDCESRGYERTRFRKVDTGEVADFTLTLVAEGPAPAPRQGADAGKSHSSRPLEVSFPVPRGTLGEPFAQWGVFYGCHTIDGLDYCRFEVEGWRYDAYYGGGTADALLDALQGWPLPLGVELEGDMITYGDITVEVALGRVTEVPGSDAFAAERAALQGTWRSIEDPRSEFRVVGGDVYDYYDGEFIAEQWMTISETCPDAPTDGIGITRMELGTDDYWCVLLGHFGPDFIEFINPGRGNILTYQRID</sequence>
<feature type="signal peptide" evidence="1">
    <location>
        <begin position="1"/>
        <end position="27"/>
    </location>
</feature>
<evidence type="ECO:0000256" key="1">
    <source>
        <dbReference type="SAM" id="SignalP"/>
    </source>
</evidence>
<dbReference type="RefSeq" id="WP_094021696.1">
    <property type="nucleotide sequence ID" value="NZ_FXYF01000007.1"/>
</dbReference>
<dbReference type="EMBL" id="FXYF01000007">
    <property type="protein sequence ID" value="SMX43668.1"/>
    <property type="molecule type" value="Genomic_DNA"/>
</dbReference>
<organism evidence="2 3">
    <name type="scientific">Maliponia aquimaris</name>
    <dbReference type="NCBI Taxonomy" id="1673631"/>
    <lineage>
        <taxon>Bacteria</taxon>
        <taxon>Pseudomonadati</taxon>
        <taxon>Pseudomonadota</taxon>
        <taxon>Alphaproteobacteria</taxon>
        <taxon>Rhodobacterales</taxon>
        <taxon>Paracoccaceae</taxon>
        <taxon>Maliponia</taxon>
    </lineage>
</organism>
<proteinExistence type="predicted"/>
<name>A0A238KLN0_9RHOB</name>
<feature type="chain" id="PRO_5012218327" description="Integral membrane protein" evidence="1">
    <location>
        <begin position="28"/>
        <end position="354"/>
    </location>
</feature>
<keyword evidence="1" id="KW-0732">Signal</keyword>
<dbReference type="AlphaFoldDB" id="A0A238KLN0"/>
<reference evidence="2 3" key="1">
    <citation type="submission" date="2017-05" db="EMBL/GenBank/DDBJ databases">
        <authorList>
            <person name="Song R."/>
            <person name="Chenine A.L."/>
            <person name="Ruprecht R.M."/>
        </authorList>
    </citation>
    <scope>NUCLEOTIDE SEQUENCE [LARGE SCALE GENOMIC DNA]</scope>
    <source>
        <strain evidence="2 3">CECT 8898</strain>
    </source>
</reference>
<keyword evidence="3" id="KW-1185">Reference proteome</keyword>